<organism evidence="3 4">
    <name type="scientific">Deinococcus arenicola</name>
    <dbReference type="NCBI Taxonomy" id="2994950"/>
    <lineage>
        <taxon>Bacteria</taxon>
        <taxon>Thermotogati</taxon>
        <taxon>Deinococcota</taxon>
        <taxon>Deinococci</taxon>
        <taxon>Deinococcales</taxon>
        <taxon>Deinococcaceae</taxon>
        <taxon>Deinococcus</taxon>
    </lineage>
</organism>
<dbReference type="Proteomes" id="UP001276150">
    <property type="component" value="Unassembled WGS sequence"/>
</dbReference>
<keyword evidence="1" id="KW-0862">Zinc</keyword>
<protein>
    <submittedName>
        <fullName evidence="3">SWIM zinc finger family protein</fullName>
    </submittedName>
</protein>
<comment type="caution">
    <text evidence="3">The sequence shown here is derived from an EMBL/GenBank/DDBJ whole genome shotgun (WGS) entry which is preliminary data.</text>
</comment>
<evidence type="ECO:0000313" key="3">
    <source>
        <dbReference type="EMBL" id="MDV6373260.1"/>
    </source>
</evidence>
<proteinExistence type="predicted"/>
<dbReference type="Pfam" id="PF04434">
    <property type="entry name" value="SWIM"/>
    <property type="match status" value="1"/>
</dbReference>
<name>A0ABU4DLF4_9DEIO</name>
<gene>
    <name evidence="3" type="ORF">ORD21_01430</name>
</gene>
<dbReference type="InterPro" id="IPR007527">
    <property type="entry name" value="Znf_SWIM"/>
</dbReference>
<keyword evidence="4" id="KW-1185">Reference proteome</keyword>
<evidence type="ECO:0000256" key="1">
    <source>
        <dbReference type="PROSITE-ProRule" id="PRU00325"/>
    </source>
</evidence>
<accession>A0ABU4DLF4</accession>
<evidence type="ECO:0000313" key="4">
    <source>
        <dbReference type="Proteomes" id="UP001276150"/>
    </source>
</evidence>
<keyword evidence="1" id="KW-0479">Metal-binding</keyword>
<dbReference type="EMBL" id="JAPMIV010000001">
    <property type="protein sequence ID" value="MDV6373260.1"/>
    <property type="molecule type" value="Genomic_DNA"/>
</dbReference>
<keyword evidence="1" id="KW-0863">Zinc-finger</keyword>
<dbReference type="RefSeq" id="WP_317638549.1">
    <property type="nucleotide sequence ID" value="NZ_JAPMIV010000001.1"/>
</dbReference>
<dbReference type="PROSITE" id="PS50966">
    <property type="entry name" value="ZF_SWIM"/>
    <property type="match status" value="1"/>
</dbReference>
<feature type="domain" description="SWIM-type" evidence="2">
    <location>
        <begin position="49"/>
        <end position="83"/>
    </location>
</feature>
<evidence type="ECO:0000259" key="2">
    <source>
        <dbReference type="PROSITE" id="PS50966"/>
    </source>
</evidence>
<sequence>MSASPEELLAHASSKVRERALLLQGSVQARTRDGNVVRARVQGSRRAPYRVMVDLGRSTRSCSCPDDYNAICKHVCATLLMSQASPETFDPAPAPRRLPNVQGWADADVEHLLERVLQNHPAVVRDWARVVAEDEGFDEDEW</sequence>
<reference evidence="3 4" key="1">
    <citation type="submission" date="2022-11" db="EMBL/GenBank/DDBJ databases">
        <title>Deinococcus ZS9-10, Low Temperature and Draught-tolerating, UV-resistant Bacteria from Continental Antarctica.</title>
        <authorList>
            <person name="Cheng L."/>
        </authorList>
    </citation>
    <scope>NUCLEOTIDE SEQUENCE [LARGE SCALE GENOMIC DNA]</scope>
    <source>
        <strain evidence="3 4">ZS9-10</strain>
    </source>
</reference>